<dbReference type="InterPro" id="IPR027417">
    <property type="entry name" value="P-loop_NTPase"/>
</dbReference>
<proteinExistence type="predicted"/>
<keyword evidence="5" id="KW-0378">Hydrolase</keyword>
<name>A0A378NSL5_9FIRM</name>
<dbReference type="SMART" id="SM00382">
    <property type="entry name" value="AAA"/>
    <property type="match status" value="1"/>
</dbReference>
<accession>A0A378NSL5</accession>
<dbReference type="EC" id="3.6.3.-" evidence="5"/>
<keyword evidence="1" id="KW-0813">Transport</keyword>
<evidence type="ECO:0000256" key="1">
    <source>
        <dbReference type="ARBA" id="ARBA00022448"/>
    </source>
</evidence>
<dbReference type="PANTHER" id="PTHR42788:SF13">
    <property type="entry name" value="ALIPHATIC SULFONATES IMPORT ATP-BINDING PROTEIN SSUB"/>
    <property type="match status" value="1"/>
</dbReference>
<dbReference type="PROSITE" id="PS50893">
    <property type="entry name" value="ABC_TRANSPORTER_2"/>
    <property type="match status" value="1"/>
</dbReference>
<dbReference type="EMBL" id="UGPP01000001">
    <property type="protein sequence ID" value="STY70837.1"/>
    <property type="molecule type" value="Genomic_DNA"/>
</dbReference>
<feature type="domain" description="ABC transporter" evidence="4">
    <location>
        <begin position="2"/>
        <end position="226"/>
    </location>
</feature>
<dbReference type="AlphaFoldDB" id="A0A378NSL5"/>
<dbReference type="Pfam" id="PF00005">
    <property type="entry name" value="ABC_tran"/>
    <property type="match status" value="1"/>
</dbReference>
<keyword evidence="3 5" id="KW-0067">ATP-binding</keyword>
<dbReference type="Proteomes" id="UP000255234">
    <property type="component" value="Unassembled WGS sequence"/>
</dbReference>
<keyword evidence="2" id="KW-0547">Nucleotide-binding</keyword>
<dbReference type="InterPro" id="IPR050166">
    <property type="entry name" value="ABC_transporter_ATP-bind"/>
</dbReference>
<dbReference type="PANTHER" id="PTHR42788">
    <property type="entry name" value="TAURINE IMPORT ATP-BINDING PROTEIN-RELATED"/>
    <property type="match status" value="1"/>
</dbReference>
<dbReference type="InterPro" id="IPR003593">
    <property type="entry name" value="AAA+_ATPase"/>
</dbReference>
<sequence length="246" mass="27555">MITVDRLYVRYDDTNILEDINLNLPTGITCAVIGPSGCGKSTLLNVLAGLQKNYQGLVQINGENPSPKKQTIGFIPQNYGLLPWLTVKENILLGLKIKKEAKQGLPQNLVDNLGLSDLLNRYPNNLSGGQQQRVSLARAFALKADLLLMDEPFSALDAITREEMQDVFIDLWQKQKVSTILVTHYVEEALYLGQKIIVMTSAPGGIYKIIDNPLFSDKNFRDREIFSSLSKEIRNYLKKAGSKNER</sequence>
<dbReference type="PROSITE" id="PS00211">
    <property type="entry name" value="ABC_TRANSPORTER_1"/>
    <property type="match status" value="1"/>
</dbReference>
<evidence type="ECO:0000313" key="5">
    <source>
        <dbReference type="EMBL" id="STY70837.1"/>
    </source>
</evidence>
<dbReference type="CDD" id="cd03293">
    <property type="entry name" value="ABC_NrtD_SsuB_transporters"/>
    <property type="match status" value="1"/>
</dbReference>
<dbReference type="STRING" id="1122216.GCA_000423385_00847"/>
<dbReference type="RefSeq" id="WP_115151302.1">
    <property type="nucleotide sequence ID" value="NZ_UGPP01000001.1"/>
</dbReference>
<dbReference type="SUPFAM" id="SSF52540">
    <property type="entry name" value="P-loop containing nucleoside triphosphate hydrolases"/>
    <property type="match status" value="1"/>
</dbReference>
<evidence type="ECO:0000313" key="6">
    <source>
        <dbReference type="Proteomes" id="UP000255234"/>
    </source>
</evidence>
<dbReference type="Gene3D" id="3.40.50.300">
    <property type="entry name" value="P-loop containing nucleotide triphosphate hydrolases"/>
    <property type="match status" value="1"/>
</dbReference>
<evidence type="ECO:0000259" key="4">
    <source>
        <dbReference type="PROSITE" id="PS50893"/>
    </source>
</evidence>
<evidence type="ECO:0000256" key="3">
    <source>
        <dbReference type="ARBA" id="ARBA00022840"/>
    </source>
</evidence>
<protein>
    <submittedName>
        <fullName evidence="5">Aliphatic sulfonates import ATP-binding protein SsuB</fullName>
        <ecNumber evidence="5">3.6.3.-</ecNumber>
    </submittedName>
</protein>
<organism evidence="5 6">
    <name type="scientific">Megamonas hypermegale</name>
    <dbReference type="NCBI Taxonomy" id="158847"/>
    <lineage>
        <taxon>Bacteria</taxon>
        <taxon>Bacillati</taxon>
        <taxon>Bacillota</taxon>
        <taxon>Negativicutes</taxon>
        <taxon>Selenomonadales</taxon>
        <taxon>Selenomonadaceae</taxon>
        <taxon>Megamonas</taxon>
    </lineage>
</organism>
<gene>
    <name evidence="5" type="primary">ssuB</name>
    <name evidence="5" type="ORF">NCTC10571_00984</name>
</gene>
<dbReference type="InterPro" id="IPR017871">
    <property type="entry name" value="ABC_transporter-like_CS"/>
</dbReference>
<dbReference type="InterPro" id="IPR003439">
    <property type="entry name" value="ABC_transporter-like_ATP-bd"/>
</dbReference>
<evidence type="ECO:0000256" key="2">
    <source>
        <dbReference type="ARBA" id="ARBA00022741"/>
    </source>
</evidence>
<dbReference type="GO" id="GO:0005524">
    <property type="term" value="F:ATP binding"/>
    <property type="evidence" value="ECO:0007669"/>
    <property type="project" value="UniProtKB-KW"/>
</dbReference>
<reference evidence="5 6" key="1">
    <citation type="submission" date="2018-06" db="EMBL/GenBank/DDBJ databases">
        <authorList>
            <consortium name="Pathogen Informatics"/>
            <person name="Doyle S."/>
        </authorList>
    </citation>
    <scope>NUCLEOTIDE SEQUENCE [LARGE SCALE GENOMIC DNA]</scope>
    <source>
        <strain evidence="5 6">NCTC10571</strain>
    </source>
</reference>
<dbReference type="GO" id="GO:0016887">
    <property type="term" value="F:ATP hydrolysis activity"/>
    <property type="evidence" value="ECO:0007669"/>
    <property type="project" value="InterPro"/>
</dbReference>